<dbReference type="InterPro" id="IPR005693">
    <property type="entry name" value="Mce"/>
</dbReference>
<dbReference type="InterPro" id="IPR003399">
    <property type="entry name" value="Mce/MlaD"/>
</dbReference>
<comment type="caution">
    <text evidence="4">The sequence shown here is derived from an EMBL/GenBank/DDBJ whole genome shotgun (WGS) entry which is preliminary data.</text>
</comment>
<accession>A0ABV1KAZ2</accession>
<dbReference type="PANTHER" id="PTHR33371:SF4">
    <property type="entry name" value="INTERMEMBRANE PHOSPHOLIPID TRANSPORT SYSTEM BINDING PROTEIN MLAD"/>
    <property type="match status" value="1"/>
</dbReference>
<dbReference type="RefSeq" id="WP_349297612.1">
    <property type="nucleotide sequence ID" value="NZ_JBEDNQ010000003.1"/>
</dbReference>
<protein>
    <submittedName>
        <fullName evidence="4">MCE family protein</fullName>
    </submittedName>
</protein>
<feature type="compositionally biased region" description="Gly residues" evidence="1">
    <location>
        <begin position="442"/>
        <end position="452"/>
    </location>
</feature>
<evidence type="ECO:0000256" key="1">
    <source>
        <dbReference type="SAM" id="MobiDB-lite"/>
    </source>
</evidence>
<dbReference type="Pfam" id="PF02470">
    <property type="entry name" value="MlaD"/>
    <property type="match status" value="1"/>
</dbReference>
<dbReference type="Pfam" id="PF11887">
    <property type="entry name" value="Mce4_CUP1"/>
    <property type="match status" value="1"/>
</dbReference>
<evidence type="ECO:0000259" key="3">
    <source>
        <dbReference type="Pfam" id="PF11887"/>
    </source>
</evidence>
<dbReference type="Proteomes" id="UP001494902">
    <property type="component" value="Unassembled WGS sequence"/>
</dbReference>
<sequence length="452" mass="46813">MGSWSSDRRWIQLTALGSVAAVLAAAGIWLLASGGGRPVTAYVTSAAALFEDNDVRVLGVPVGTVEKITPEGDRVRIDMTITDDDVRLPADVRAVVISPSLVTGRYVQLGPVWTGGPEWTGEEIPLERTAVPLGVDDLTRTASELSRALGPDGANSTGALNDVLDVGARNLDGNGRALNDTIRNLGGLSATLNGSSDDLFGTITELQKFTATLRENDPEVRELNAKLADVTGFLAGQRGELGGALEELSYALGEVSGFVSDNRETLRSNVDKLAGVSQEVVDHQRALAEIADTAPAALGNLNNIYNGSSETLDTRANINELAYPLPVLACELLRRTELPVDGPDADIAPICEGLAPILDGAVPLPTPQDVITRLQAGAPPVDPVMPDLLPGSPLSLTDPGSQLRAPGTPMPPAPAAPAPVPAAPGTSATPTPVPDEPRDEGGLLGRLFGGGS</sequence>
<dbReference type="NCBIfam" id="TIGR00996">
    <property type="entry name" value="Mtu_fam_mce"/>
    <property type="match status" value="1"/>
</dbReference>
<feature type="compositionally biased region" description="Pro residues" evidence="1">
    <location>
        <begin position="408"/>
        <end position="422"/>
    </location>
</feature>
<dbReference type="EMBL" id="JBEDNQ010000003">
    <property type="protein sequence ID" value="MEQ3550533.1"/>
    <property type="molecule type" value="Genomic_DNA"/>
</dbReference>
<name>A0ABV1KAZ2_9PSEU</name>
<feature type="domain" description="Mce/MlaD" evidence="2">
    <location>
        <begin position="36"/>
        <end position="111"/>
    </location>
</feature>
<evidence type="ECO:0000313" key="5">
    <source>
        <dbReference type="Proteomes" id="UP001494902"/>
    </source>
</evidence>
<gene>
    <name evidence="4" type="ORF">WIS52_08640</name>
</gene>
<proteinExistence type="predicted"/>
<feature type="domain" description="Mammalian cell entry C-terminal" evidence="3">
    <location>
        <begin position="121"/>
        <end position="305"/>
    </location>
</feature>
<dbReference type="PANTHER" id="PTHR33371">
    <property type="entry name" value="INTERMEMBRANE PHOSPHOLIPID TRANSPORT SYSTEM BINDING PROTEIN MLAD-RELATED"/>
    <property type="match status" value="1"/>
</dbReference>
<dbReference type="InterPro" id="IPR052336">
    <property type="entry name" value="MlaD_Phospholipid_Transporter"/>
</dbReference>
<reference evidence="4 5" key="1">
    <citation type="submission" date="2024-03" db="EMBL/GenBank/DDBJ databases">
        <title>Draft genome sequence of Pseudonocardia nematodicida JCM 31783.</title>
        <authorList>
            <person name="Butdee W."/>
            <person name="Duangmal K."/>
        </authorList>
    </citation>
    <scope>NUCLEOTIDE SEQUENCE [LARGE SCALE GENOMIC DNA]</scope>
    <source>
        <strain evidence="4 5">JCM 31783</strain>
    </source>
</reference>
<keyword evidence="5" id="KW-1185">Reference proteome</keyword>
<dbReference type="InterPro" id="IPR024516">
    <property type="entry name" value="Mce_C"/>
</dbReference>
<evidence type="ECO:0000259" key="2">
    <source>
        <dbReference type="Pfam" id="PF02470"/>
    </source>
</evidence>
<evidence type="ECO:0000313" key="4">
    <source>
        <dbReference type="EMBL" id="MEQ3550533.1"/>
    </source>
</evidence>
<feature type="region of interest" description="Disordered" evidence="1">
    <location>
        <begin position="382"/>
        <end position="452"/>
    </location>
</feature>
<organism evidence="4 5">
    <name type="scientific">Pseudonocardia nematodicida</name>
    <dbReference type="NCBI Taxonomy" id="1206997"/>
    <lineage>
        <taxon>Bacteria</taxon>
        <taxon>Bacillati</taxon>
        <taxon>Actinomycetota</taxon>
        <taxon>Actinomycetes</taxon>
        <taxon>Pseudonocardiales</taxon>
        <taxon>Pseudonocardiaceae</taxon>
        <taxon>Pseudonocardia</taxon>
    </lineage>
</organism>